<reference evidence="2 3" key="1">
    <citation type="journal article" date="2016" name="Nat. Commun.">
        <title>Thousands of microbial genomes shed light on interconnected biogeochemical processes in an aquifer system.</title>
        <authorList>
            <person name="Anantharaman K."/>
            <person name="Brown C.T."/>
            <person name="Hug L.A."/>
            <person name="Sharon I."/>
            <person name="Castelle C.J."/>
            <person name="Probst A.J."/>
            <person name="Thomas B.C."/>
            <person name="Singh A."/>
            <person name="Wilkins M.J."/>
            <person name="Karaoz U."/>
            <person name="Brodie E.L."/>
            <person name="Williams K.H."/>
            <person name="Hubbard S.S."/>
            <person name="Banfield J.F."/>
        </authorList>
    </citation>
    <scope>NUCLEOTIDE SEQUENCE [LARGE SCALE GENOMIC DNA]</scope>
</reference>
<sequence length="139" mass="15220">MNFKELLEKLEHRLGNHQLPLNPCARGIKDIFEGSPLHPDLMTKLVRAIFSGNTCRSLTDPVNRAATFRALAPPRLEALRAATTDVDAHRLLGELCAALEEIFADPAQAAAPSTRGQPKSPAEVIPFPSVRRGRFRTSA</sequence>
<protein>
    <submittedName>
        <fullName evidence="2">Uncharacterized protein</fullName>
    </submittedName>
</protein>
<dbReference type="EMBL" id="MFSU01000074">
    <property type="protein sequence ID" value="OGI46813.1"/>
    <property type="molecule type" value="Genomic_DNA"/>
</dbReference>
<dbReference type="AlphaFoldDB" id="A0A1F6TNW3"/>
<evidence type="ECO:0000313" key="3">
    <source>
        <dbReference type="Proteomes" id="UP000178885"/>
    </source>
</evidence>
<feature type="region of interest" description="Disordered" evidence="1">
    <location>
        <begin position="108"/>
        <end position="139"/>
    </location>
</feature>
<accession>A0A1F6TNW3</accession>
<organism evidence="2 3">
    <name type="scientific">Candidatus Muproteobacteria bacterium RBG_16_65_34</name>
    <dbReference type="NCBI Taxonomy" id="1817760"/>
    <lineage>
        <taxon>Bacteria</taxon>
        <taxon>Pseudomonadati</taxon>
        <taxon>Pseudomonadota</taxon>
        <taxon>Candidatus Muproteobacteria</taxon>
    </lineage>
</organism>
<gene>
    <name evidence="2" type="ORF">A2151_00925</name>
</gene>
<comment type="caution">
    <text evidence="2">The sequence shown here is derived from an EMBL/GenBank/DDBJ whole genome shotgun (WGS) entry which is preliminary data.</text>
</comment>
<dbReference type="Proteomes" id="UP000178885">
    <property type="component" value="Unassembled WGS sequence"/>
</dbReference>
<proteinExistence type="predicted"/>
<evidence type="ECO:0000313" key="2">
    <source>
        <dbReference type="EMBL" id="OGI46813.1"/>
    </source>
</evidence>
<dbReference type="STRING" id="1817760.A2151_00925"/>
<name>A0A1F6TNW3_9PROT</name>
<evidence type="ECO:0000256" key="1">
    <source>
        <dbReference type="SAM" id="MobiDB-lite"/>
    </source>
</evidence>